<feature type="transmembrane region" description="Helical" evidence="8">
    <location>
        <begin position="57"/>
        <end position="76"/>
    </location>
</feature>
<keyword evidence="11" id="KW-1185">Reference proteome</keyword>
<feature type="transmembrane region" description="Helical" evidence="8">
    <location>
        <begin position="88"/>
        <end position="107"/>
    </location>
</feature>
<feature type="transmembrane region" description="Helical" evidence="8">
    <location>
        <begin position="343"/>
        <end position="362"/>
    </location>
</feature>
<evidence type="ECO:0000256" key="8">
    <source>
        <dbReference type="SAM" id="Phobius"/>
    </source>
</evidence>
<evidence type="ECO:0000256" key="7">
    <source>
        <dbReference type="SAM" id="MobiDB-lite"/>
    </source>
</evidence>
<dbReference type="EMBL" id="BAAARW010000011">
    <property type="protein sequence ID" value="GAA2417281.1"/>
    <property type="molecule type" value="Genomic_DNA"/>
</dbReference>
<evidence type="ECO:0000256" key="4">
    <source>
        <dbReference type="ARBA" id="ARBA00022692"/>
    </source>
</evidence>
<dbReference type="Pfam" id="PF07690">
    <property type="entry name" value="MFS_1"/>
    <property type="match status" value="1"/>
</dbReference>
<dbReference type="Gene3D" id="1.20.1250.20">
    <property type="entry name" value="MFS general substrate transporter like domains"/>
    <property type="match status" value="1"/>
</dbReference>
<comment type="subcellular location">
    <subcellularLocation>
        <location evidence="1">Cell membrane</location>
        <topology evidence="1">Multi-pass membrane protein</topology>
    </subcellularLocation>
</comment>
<evidence type="ECO:0000256" key="3">
    <source>
        <dbReference type="ARBA" id="ARBA00022475"/>
    </source>
</evidence>
<dbReference type="SUPFAM" id="SSF103473">
    <property type="entry name" value="MFS general substrate transporter"/>
    <property type="match status" value="1"/>
</dbReference>
<evidence type="ECO:0000256" key="5">
    <source>
        <dbReference type="ARBA" id="ARBA00022989"/>
    </source>
</evidence>
<feature type="transmembrane region" description="Helical" evidence="8">
    <location>
        <begin position="374"/>
        <end position="393"/>
    </location>
</feature>
<dbReference type="Proteomes" id="UP001501231">
    <property type="component" value="Unassembled WGS sequence"/>
</dbReference>
<feature type="transmembrane region" description="Helical" evidence="8">
    <location>
        <begin position="113"/>
        <end position="134"/>
    </location>
</feature>
<keyword evidence="4 8" id="KW-0812">Transmembrane</keyword>
<feature type="transmembrane region" description="Helical" evidence="8">
    <location>
        <begin position="239"/>
        <end position="259"/>
    </location>
</feature>
<sequence>MNTLTPPAGPPAVYSASRKWGTFGICLLLILVPNIDLTALNQAIPHLTADLRPSATQILWIADAYGFALAGLLITMGGVGDRIGHKRLLLIGTALFGATSALTAYASSAEMLIAARFLLGLAGATLMPSALSLIRRVFTDPKERTMAVGMFAGIGGLAVGLGPVVGGALLDHFWWGSVFLINVPIMAAVLVAGSAVLPETRMPNPGRLDLLSVPLSIAGVLGVVYAIKEVAAGEGASAAVPAAALGGLLALAAFVLRQVRLDDPLIDVRLFGRIAFSGSVATNMFAMFALVAQSLIFSLYFQLVLGWSPLESGLAGLPGALGAMVGGAALAPPLIGALGRARVVAAGLALGAVAFALLSQVGTDSGYLSLVGPMAMSGLGIGMVMTVTADTVLATVPRERSGAASAISETGMELGGSLGMAVLGSILNAVYRNSIELPPGLPPEVGHAARDSLSGAAEAAAALPTQLGRQVVARAGEAFVDGVHVALLCSAGLAACVAVFALVALRRVPKVIPEHVEPGLPGEGVPAGHGQERPL</sequence>
<evidence type="ECO:0000313" key="10">
    <source>
        <dbReference type="EMBL" id="GAA2417281.1"/>
    </source>
</evidence>
<accession>A0ABP5W1D1</accession>
<evidence type="ECO:0000256" key="1">
    <source>
        <dbReference type="ARBA" id="ARBA00004651"/>
    </source>
</evidence>
<proteinExistence type="predicted"/>
<organism evidence="10 11">
    <name type="scientific">Actinomadura vinacea</name>
    <dbReference type="NCBI Taxonomy" id="115336"/>
    <lineage>
        <taxon>Bacteria</taxon>
        <taxon>Bacillati</taxon>
        <taxon>Actinomycetota</taxon>
        <taxon>Actinomycetes</taxon>
        <taxon>Streptosporangiales</taxon>
        <taxon>Thermomonosporaceae</taxon>
        <taxon>Actinomadura</taxon>
    </lineage>
</organism>
<dbReference type="CDD" id="cd17321">
    <property type="entry name" value="MFS_MMR_MDR_like"/>
    <property type="match status" value="1"/>
</dbReference>
<dbReference type="PANTHER" id="PTHR42718:SF47">
    <property type="entry name" value="METHYL VIOLOGEN RESISTANCE PROTEIN SMVA"/>
    <property type="match status" value="1"/>
</dbReference>
<dbReference type="PROSITE" id="PS50850">
    <property type="entry name" value="MFS"/>
    <property type="match status" value="1"/>
</dbReference>
<keyword evidence="6 8" id="KW-0472">Membrane</keyword>
<evidence type="ECO:0000256" key="6">
    <source>
        <dbReference type="ARBA" id="ARBA00023136"/>
    </source>
</evidence>
<evidence type="ECO:0000256" key="2">
    <source>
        <dbReference type="ARBA" id="ARBA00022448"/>
    </source>
</evidence>
<keyword evidence="3" id="KW-1003">Cell membrane</keyword>
<evidence type="ECO:0000259" key="9">
    <source>
        <dbReference type="PROSITE" id="PS50850"/>
    </source>
</evidence>
<evidence type="ECO:0000313" key="11">
    <source>
        <dbReference type="Proteomes" id="UP001501231"/>
    </source>
</evidence>
<feature type="transmembrane region" description="Helical" evidence="8">
    <location>
        <begin position="483"/>
        <end position="505"/>
    </location>
</feature>
<gene>
    <name evidence="10" type="ORF">GCM10010191_29790</name>
</gene>
<feature type="domain" description="Major facilitator superfamily (MFS) profile" evidence="9">
    <location>
        <begin position="22"/>
        <end position="509"/>
    </location>
</feature>
<name>A0ABP5W1D1_9ACTN</name>
<protein>
    <submittedName>
        <fullName evidence="10">MFS transporter</fullName>
    </submittedName>
</protein>
<keyword evidence="5 8" id="KW-1133">Transmembrane helix</keyword>
<feature type="transmembrane region" description="Helical" evidence="8">
    <location>
        <begin position="208"/>
        <end position="227"/>
    </location>
</feature>
<feature type="transmembrane region" description="Helical" evidence="8">
    <location>
        <begin position="146"/>
        <end position="166"/>
    </location>
</feature>
<feature type="transmembrane region" description="Helical" evidence="8">
    <location>
        <begin position="313"/>
        <end position="331"/>
    </location>
</feature>
<dbReference type="PANTHER" id="PTHR42718">
    <property type="entry name" value="MAJOR FACILITATOR SUPERFAMILY MULTIDRUG TRANSPORTER MFSC"/>
    <property type="match status" value="1"/>
</dbReference>
<feature type="transmembrane region" description="Helical" evidence="8">
    <location>
        <begin position="172"/>
        <end position="196"/>
    </location>
</feature>
<keyword evidence="2" id="KW-0813">Transport</keyword>
<dbReference type="InterPro" id="IPR011701">
    <property type="entry name" value="MFS"/>
</dbReference>
<feature type="region of interest" description="Disordered" evidence="7">
    <location>
        <begin position="516"/>
        <end position="535"/>
    </location>
</feature>
<dbReference type="InterPro" id="IPR020846">
    <property type="entry name" value="MFS_dom"/>
</dbReference>
<feature type="transmembrane region" description="Helical" evidence="8">
    <location>
        <begin position="280"/>
        <end position="301"/>
    </location>
</feature>
<dbReference type="Gene3D" id="1.20.1720.10">
    <property type="entry name" value="Multidrug resistance protein D"/>
    <property type="match status" value="1"/>
</dbReference>
<dbReference type="InterPro" id="IPR036259">
    <property type="entry name" value="MFS_trans_sf"/>
</dbReference>
<comment type="caution">
    <text evidence="10">The sequence shown here is derived from an EMBL/GenBank/DDBJ whole genome shotgun (WGS) entry which is preliminary data.</text>
</comment>
<reference evidence="11" key="1">
    <citation type="journal article" date="2019" name="Int. J. Syst. Evol. Microbiol.">
        <title>The Global Catalogue of Microorganisms (GCM) 10K type strain sequencing project: providing services to taxonomists for standard genome sequencing and annotation.</title>
        <authorList>
            <consortium name="The Broad Institute Genomics Platform"/>
            <consortium name="The Broad Institute Genome Sequencing Center for Infectious Disease"/>
            <person name="Wu L."/>
            <person name="Ma J."/>
        </authorList>
    </citation>
    <scope>NUCLEOTIDE SEQUENCE [LARGE SCALE GENOMIC DNA]</scope>
    <source>
        <strain evidence="11">JCM 3325</strain>
    </source>
</reference>
<feature type="transmembrane region" description="Helical" evidence="8">
    <location>
        <begin position="414"/>
        <end position="431"/>
    </location>
</feature>
<feature type="transmembrane region" description="Helical" evidence="8">
    <location>
        <begin position="20"/>
        <end position="37"/>
    </location>
</feature>
<dbReference type="RefSeq" id="WP_344589519.1">
    <property type="nucleotide sequence ID" value="NZ_BAAARW010000011.1"/>
</dbReference>